<dbReference type="EMBL" id="CP000532">
    <property type="protein sequence ID" value="ABM39885.1"/>
    <property type="molecule type" value="Genomic_DNA"/>
</dbReference>
<dbReference type="AlphaFoldDB" id="A1VW57"/>
<dbReference type="HOGENOM" id="CLU_2261168_0_0_4"/>
<reference evidence="3" key="1">
    <citation type="journal article" date="2009" name="Environ. Microbiol.">
        <title>The genome of Polaromonas naphthalenivorans strain CJ2, isolated from coal tar-contaminated sediment, reveals physiological and metabolic versatility and evolution through extensive horizontal gene transfer.</title>
        <authorList>
            <person name="Yagi J.M."/>
            <person name="Sims D."/>
            <person name="Brettin T."/>
            <person name="Bruce D."/>
            <person name="Madsen E.L."/>
        </authorList>
    </citation>
    <scope>NUCLEOTIDE SEQUENCE [LARGE SCALE GENOMIC DNA]</scope>
    <source>
        <strain evidence="3">CJ2</strain>
        <plasmid evidence="3">Plasmid pPNAP03</plasmid>
    </source>
</reference>
<organism evidence="2 3">
    <name type="scientific">Polaromonas naphthalenivorans (strain CJ2)</name>
    <dbReference type="NCBI Taxonomy" id="365044"/>
    <lineage>
        <taxon>Bacteria</taxon>
        <taxon>Pseudomonadati</taxon>
        <taxon>Pseudomonadota</taxon>
        <taxon>Betaproteobacteria</taxon>
        <taxon>Burkholderiales</taxon>
        <taxon>Comamonadaceae</taxon>
        <taxon>Polaromonas</taxon>
    </lineage>
</organism>
<keyword evidence="3" id="KW-1185">Reference proteome</keyword>
<dbReference type="GO" id="GO:0004803">
    <property type="term" value="F:transposase activity"/>
    <property type="evidence" value="ECO:0007669"/>
    <property type="project" value="InterPro"/>
</dbReference>
<dbReference type="GO" id="GO:0003677">
    <property type="term" value="F:DNA binding"/>
    <property type="evidence" value="ECO:0007669"/>
    <property type="project" value="InterPro"/>
</dbReference>
<proteinExistence type="predicted"/>
<protein>
    <recommendedName>
        <fullName evidence="1">Transposase IS4-like domain-containing protein</fullName>
    </recommendedName>
</protein>
<dbReference type="GO" id="GO:0006313">
    <property type="term" value="P:DNA transposition"/>
    <property type="evidence" value="ECO:0007669"/>
    <property type="project" value="InterPro"/>
</dbReference>
<keyword evidence="2" id="KW-0614">Plasmid</keyword>
<evidence type="ECO:0000259" key="1">
    <source>
        <dbReference type="Pfam" id="PF01609"/>
    </source>
</evidence>
<dbReference type="Pfam" id="PF01609">
    <property type="entry name" value="DDE_Tnp_1"/>
    <property type="match status" value="1"/>
</dbReference>
<gene>
    <name evidence="2" type="ordered locus">Pnap_4820</name>
</gene>
<evidence type="ECO:0000313" key="3">
    <source>
        <dbReference type="Proteomes" id="UP000000644"/>
    </source>
</evidence>
<dbReference type="InterPro" id="IPR002559">
    <property type="entry name" value="Transposase_11"/>
</dbReference>
<dbReference type="Proteomes" id="UP000000644">
    <property type="component" value="Plasmid pPNAP03"/>
</dbReference>
<name>A1VW57_POLNA</name>
<feature type="domain" description="Transposase IS4-like" evidence="1">
    <location>
        <begin position="2"/>
        <end position="65"/>
    </location>
</feature>
<evidence type="ECO:0000313" key="2">
    <source>
        <dbReference type="EMBL" id="ABM39885.1"/>
    </source>
</evidence>
<dbReference type="KEGG" id="pna:Pnap_4820"/>
<geneLocation type="plasmid" evidence="2 3">
    <name>pPNAP03</name>
</geneLocation>
<accession>A1VW57</accession>
<sequence>MLTPGQRHDSKPVPELLDGLEAKALLADKAYDSDKIVQAAQKRGMQVIIPSRVNRKKQRVLDRHHYKARHLVESVDALCLPIEVGELAAQDEQQVTRRSDLAA</sequence>